<organism evidence="1 2">
    <name type="scientific">Trichoderma lentiforme</name>
    <dbReference type="NCBI Taxonomy" id="1567552"/>
    <lineage>
        <taxon>Eukaryota</taxon>
        <taxon>Fungi</taxon>
        <taxon>Dikarya</taxon>
        <taxon>Ascomycota</taxon>
        <taxon>Pezizomycotina</taxon>
        <taxon>Sordariomycetes</taxon>
        <taxon>Hypocreomycetidae</taxon>
        <taxon>Hypocreales</taxon>
        <taxon>Hypocreaceae</taxon>
        <taxon>Trichoderma</taxon>
    </lineage>
</organism>
<keyword evidence="2" id="KW-1185">Reference proteome</keyword>
<evidence type="ECO:0000313" key="2">
    <source>
        <dbReference type="Proteomes" id="UP000801864"/>
    </source>
</evidence>
<dbReference type="EMBL" id="QLNT01000003">
    <property type="protein sequence ID" value="KAF3075508.1"/>
    <property type="molecule type" value="Genomic_DNA"/>
</dbReference>
<dbReference type="Proteomes" id="UP000801864">
    <property type="component" value="Unassembled WGS sequence"/>
</dbReference>
<proteinExistence type="predicted"/>
<name>A0A9P4XMX1_9HYPO</name>
<accession>A0A9P4XMX1</accession>
<sequence length="169" mass="18227">MSEHYASGSTSGYAAPRNVKKSKSIKSEEEINIQGPLEIAGSVQSGRGINFQGCISVRGPIDAYGNITTNGEMSCQGQIKAYGNILINGYLASSDKIIGYGKLRVEGTLEGVDLEVWGNLIIIGFLKCRRLVLYGSLTLIGPDSTYLVEESEEIAGAKLMRDTEADWDL</sequence>
<reference evidence="1 2" key="1">
    <citation type="submission" date="2018-06" db="EMBL/GenBank/DDBJ databases">
        <title>Genome analysis of cellulolytic fungus Trichoderma lentiforme CFAM-422.</title>
        <authorList>
            <person name="Steindorff A.S."/>
            <person name="Formighieri E.F."/>
            <person name="Midorikawa G.E.O."/>
            <person name="Tamietti M.S."/>
            <person name="Ramos E.Z."/>
            <person name="Silva A.S."/>
            <person name="Bon E.P.S."/>
            <person name="Mendes T.D."/>
            <person name="Damaso M.C.T."/>
            <person name="Favaro L.C.L."/>
        </authorList>
    </citation>
    <scope>NUCLEOTIDE SEQUENCE [LARGE SCALE GENOMIC DNA]</scope>
    <source>
        <strain evidence="1 2">CFAM-422</strain>
    </source>
</reference>
<evidence type="ECO:0000313" key="1">
    <source>
        <dbReference type="EMBL" id="KAF3075508.1"/>
    </source>
</evidence>
<protein>
    <submittedName>
        <fullName evidence="1">Uncharacterized protein</fullName>
    </submittedName>
</protein>
<dbReference type="AlphaFoldDB" id="A0A9P4XMX1"/>
<comment type="caution">
    <text evidence="1">The sequence shown here is derived from an EMBL/GenBank/DDBJ whole genome shotgun (WGS) entry which is preliminary data.</text>
</comment>
<gene>
    <name evidence="1" type="ORF">CFAM422_002135</name>
</gene>